<keyword evidence="10" id="KW-1185">Reference proteome</keyword>
<dbReference type="PANTHER" id="PTHR31616">
    <property type="entry name" value="TREHALASE"/>
    <property type="match status" value="1"/>
</dbReference>
<proteinExistence type="inferred from homology"/>
<evidence type="ECO:0000256" key="3">
    <source>
        <dbReference type="ARBA" id="ARBA00012593"/>
    </source>
</evidence>
<dbReference type="InterPro" id="IPR012341">
    <property type="entry name" value="6hp_glycosidase-like_sf"/>
</dbReference>
<dbReference type="RefSeq" id="WP_196272539.1">
    <property type="nucleotide sequence ID" value="NZ_JADQDO010000007.1"/>
</dbReference>
<comment type="caution">
    <text evidence="9">The sequence shown here is derived from an EMBL/GenBank/DDBJ whole genome shotgun (WGS) entry which is preliminary data.</text>
</comment>
<evidence type="ECO:0000256" key="2">
    <source>
        <dbReference type="ARBA" id="ARBA00006188"/>
    </source>
</evidence>
<evidence type="ECO:0000256" key="5">
    <source>
        <dbReference type="ARBA" id="ARBA00023277"/>
    </source>
</evidence>
<dbReference type="InterPro" id="IPR008928">
    <property type="entry name" value="6-hairpin_glycosidase_sf"/>
</dbReference>
<organism evidence="9 10">
    <name type="scientific">Microvirga alba</name>
    <dbReference type="NCBI Taxonomy" id="2791025"/>
    <lineage>
        <taxon>Bacteria</taxon>
        <taxon>Pseudomonadati</taxon>
        <taxon>Pseudomonadota</taxon>
        <taxon>Alphaproteobacteria</taxon>
        <taxon>Hyphomicrobiales</taxon>
        <taxon>Methylobacteriaceae</taxon>
        <taxon>Microvirga</taxon>
    </lineage>
</organism>
<dbReference type="GO" id="GO:0000272">
    <property type="term" value="P:polysaccharide catabolic process"/>
    <property type="evidence" value="ECO:0007669"/>
    <property type="project" value="UniProtKB-KW"/>
</dbReference>
<name>A0A931FPA7_9HYPH</name>
<dbReference type="PANTHER" id="PTHR31616:SF9">
    <property type="entry name" value="GLUCOAMYLASE, INTRACELLULAR SPORULATION-SPECIFIC"/>
    <property type="match status" value="1"/>
</dbReference>
<evidence type="ECO:0000313" key="9">
    <source>
        <dbReference type="EMBL" id="MBF9234545.1"/>
    </source>
</evidence>
<gene>
    <name evidence="9" type="ORF">I2H38_14295</name>
</gene>
<dbReference type="InterPro" id="IPR011613">
    <property type="entry name" value="GH15-like"/>
</dbReference>
<keyword evidence="6" id="KW-0326">Glycosidase</keyword>
<dbReference type="Pfam" id="PF00723">
    <property type="entry name" value="Glyco_hydro_15"/>
    <property type="match status" value="2"/>
</dbReference>
<evidence type="ECO:0000256" key="1">
    <source>
        <dbReference type="ARBA" id="ARBA00001863"/>
    </source>
</evidence>
<sequence length="465" mass="51264">MGNADQSLIEWMEAEMRFASAAILQSVSATDLVMNRASFGQRIVPKPGSIVAAPATDLSGGDPDYFFHWLRDSSLVMDALRILHQRGRLDDAPRLFGDFVAFSLGLRRLDGPALLKKGDIRQGVEPGLLKYVRPDDELMSVLGDKLLGEVRFNPDGALDIIKWSRPQNDGPALRALSVLRYASFGTQGQAANDLACGDLAFVERHWSEPCYDLWEEEFGHHYYTRLVQMAALEDGAQWMSEEGDNDGAGRFRAAAHALRESLDLHWSPTQRFYRSHIGGTDNPQKDLDASVILAVLHADRAGGAHSVLDPRVHATLEKLEDLFIAEYRINNALRPGRGPAMGRYAGDHYVSGGAWYITTLAVAEFYYRLAGCLARGHGLACNDDNASFLARILDGRMSLPNEALTVLLERGDAFMATVRDYAPASGELSEQFDQSTGEPTSAKNLAWSYAAFITAYDARQHAIKI</sequence>
<dbReference type="EMBL" id="JADQDO010000007">
    <property type="protein sequence ID" value="MBF9234545.1"/>
    <property type="molecule type" value="Genomic_DNA"/>
</dbReference>
<comment type="catalytic activity">
    <reaction evidence="1">
        <text>Hydrolysis of terminal (1-&gt;4)-linked alpha-D-glucose residues successively from non-reducing ends of the chains with release of beta-D-glucose.</text>
        <dbReference type="EC" id="3.2.1.3"/>
    </reaction>
</comment>
<dbReference type="GO" id="GO:0004339">
    <property type="term" value="F:glucan 1,4-alpha-glucosidase activity"/>
    <property type="evidence" value="ECO:0007669"/>
    <property type="project" value="UniProtKB-EC"/>
</dbReference>
<dbReference type="AlphaFoldDB" id="A0A931FPA7"/>
<protein>
    <recommendedName>
        <fullName evidence="3">glucan 1,4-alpha-glucosidase</fullName>
        <ecNumber evidence="3">3.2.1.3</ecNumber>
    </recommendedName>
</protein>
<dbReference type="Proteomes" id="UP000599312">
    <property type="component" value="Unassembled WGS sequence"/>
</dbReference>
<dbReference type="InterPro" id="IPR000165">
    <property type="entry name" value="Glucoamylase"/>
</dbReference>
<dbReference type="SUPFAM" id="SSF48208">
    <property type="entry name" value="Six-hairpin glycosidases"/>
    <property type="match status" value="1"/>
</dbReference>
<evidence type="ECO:0000313" key="10">
    <source>
        <dbReference type="Proteomes" id="UP000599312"/>
    </source>
</evidence>
<comment type="similarity">
    <text evidence="2">Belongs to the glycosyl hydrolase 15 family.</text>
</comment>
<keyword evidence="4 9" id="KW-0378">Hydrolase</keyword>
<feature type="domain" description="GH15-like" evidence="8">
    <location>
        <begin position="162"/>
        <end position="456"/>
    </location>
</feature>
<evidence type="ECO:0000256" key="6">
    <source>
        <dbReference type="ARBA" id="ARBA00023295"/>
    </source>
</evidence>
<accession>A0A931FPA7</accession>
<dbReference type="EC" id="3.2.1.3" evidence="3"/>
<reference evidence="9" key="1">
    <citation type="submission" date="2020-11" db="EMBL/GenBank/DDBJ databases">
        <authorList>
            <person name="Kim M.K."/>
        </authorList>
    </citation>
    <scope>NUCLEOTIDE SEQUENCE</scope>
    <source>
        <strain evidence="9">BT350</strain>
    </source>
</reference>
<keyword evidence="5" id="KW-0119">Carbohydrate metabolism</keyword>
<keyword evidence="7" id="KW-0624">Polysaccharide degradation</keyword>
<evidence type="ECO:0000256" key="4">
    <source>
        <dbReference type="ARBA" id="ARBA00022801"/>
    </source>
</evidence>
<evidence type="ECO:0000259" key="8">
    <source>
        <dbReference type="Pfam" id="PF00723"/>
    </source>
</evidence>
<dbReference type="PRINTS" id="PR00736">
    <property type="entry name" value="GLHYDRLASE15"/>
</dbReference>
<feature type="domain" description="GH15-like" evidence="8">
    <location>
        <begin position="45"/>
        <end position="84"/>
    </location>
</feature>
<dbReference type="Gene3D" id="1.50.10.10">
    <property type="match status" value="1"/>
</dbReference>
<evidence type="ECO:0000256" key="7">
    <source>
        <dbReference type="ARBA" id="ARBA00023326"/>
    </source>
</evidence>